<feature type="transmembrane region" description="Helical" evidence="1">
    <location>
        <begin position="549"/>
        <end position="570"/>
    </location>
</feature>
<keyword evidence="3" id="KW-1185">Reference proteome</keyword>
<evidence type="ECO:0000256" key="1">
    <source>
        <dbReference type="SAM" id="Phobius"/>
    </source>
</evidence>
<feature type="transmembrane region" description="Helical" evidence="1">
    <location>
        <begin position="62"/>
        <end position="81"/>
    </location>
</feature>
<accession>A0ABW1IU83</accession>
<dbReference type="CDD" id="cd02440">
    <property type="entry name" value="AdoMet_MTases"/>
    <property type="match status" value="1"/>
</dbReference>
<comment type="caution">
    <text evidence="2">The sequence shown here is derived from an EMBL/GenBank/DDBJ whole genome shotgun (WGS) entry which is preliminary data.</text>
</comment>
<dbReference type="InterPro" id="IPR029063">
    <property type="entry name" value="SAM-dependent_MTases_sf"/>
</dbReference>
<reference evidence="3" key="1">
    <citation type="journal article" date="2019" name="Int. J. Syst. Evol. Microbiol.">
        <title>The Global Catalogue of Microorganisms (GCM) 10K type strain sequencing project: providing services to taxonomists for standard genome sequencing and annotation.</title>
        <authorList>
            <consortium name="The Broad Institute Genomics Platform"/>
            <consortium name="The Broad Institute Genome Sequencing Center for Infectious Disease"/>
            <person name="Wu L."/>
            <person name="Ma J."/>
        </authorList>
    </citation>
    <scope>NUCLEOTIDE SEQUENCE [LARGE SCALE GENOMIC DNA]</scope>
    <source>
        <strain evidence="3">CCM 8749</strain>
    </source>
</reference>
<feature type="transmembrane region" description="Helical" evidence="1">
    <location>
        <begin position="672"/>
        <end position="692"/>
    </location>
</feature>
<keyword evidence="1" id="KW-0472">Membrane</keyword>
<organism evidence="2 3">
    <name type="scientific">Marinicrinis lubricantis</name>
    <dbReference type="NCBI Taxonomy" id="2086470"/>
    <lineage>
        <taxon>Bacteria</taxon>
        <taxon>Bacillati</taxon>
        <taxon>Bacillota</taxon>
        <taxon>Bacilli</taxon>
        <taxon>Bacillales</taxon>
        <taxon>Paenibacillaceae</taxon>
    </lineage>
</organism>
<feature type="transmembrane region" description="Helical" evidence="1">
    <location>
        <begin position="28"/>
        <end position="50"/>
    </location>
</feature>
<gene>
    <name evidence="2" type="ORF">ACFPXP_19590</name>
</gene>
<evidence type="ECO:0000313" key="3">
    <source>
        <dbReference type="Proteomes" id="UP001596250"/>
    </source>
</evidence>
<name>A0ABW1IU83_9BACL</name>
<protein>
    <submittedName>
        <fullName evidence="2">Spermine synthase</fullName>
    </submittedName>
</protein>
<dbReference type="Gene3D" id="3.40.50.150">
    <property type="entry name" value="Vaccinia Virus protein VP39"/>
    <property type="match status" value="1"/>
</dbReference>
<feature type="transmembrane region" description="Helical" evidence="1">
    <location>
        <begin position="518"/>
        <end position="537"/>
    </location>
</feature>
<dbReference type="RefSeq" id="WP_379896086.1">
    <property type="nucleotide sequence ID" value="NZ_CBCSCT010000010.1"/>
</dbReference>
<sequence length="722" mass="79973">MLITFSSAFAFLVYEVFLSRFFSVILDYNFVFLTISLATLGIGLGGFLAYKSSGFVFRNRNEWLGLFAILLIISVLTIYVLPYQNIWFYSAVALLPFFAGGSLLAAIMQGQRENIRTIYFFDLAGAGIGAVFSIWLMDVLGPIEMVSLISAALVFISFVCSVKTAANPLKYIYITGLAILIFNLVQPFTNFLPFRAYQTSPANLFLGEKDTHIVYSDWNSFSRTDVYDAGDGQLLYITIDGGAVSPISKYTGDLQQVDYLRWTTSFLAFQDVTKERVLIIGAGGGQEVLTAKMAGFEQIEAVDINPGSFRAVEAMSSFSGNVFKQPGVREIVSDGRNYIRQTQNQYDLIYLSLVKKESENALGMTLTENYMFTVEAVGEYLKKLKPGGRLAFLLHNEMELAKVMTAVEKSLESEGVTNNRISDHIAVIGTFQHLGHEVWGMGGSVITRPLLIINKRPISLMLANRLKSETESIQQIPIHIPHVNDQYSSLSKLLADQKVNLAANSDDMPFFYNKTGKIPYSFIWIVVLTFLFVFVFARITKNGYGGTAYFSGIAIGFIIIETTLVQRLILPLGHPTLSFVLVLGILLIAGGIGSLLSGIWFNGQTKRFVPLLIITILAIGVNSGITWYNEQMFYLPLIYRIAVAAILLFPLGFFMGMPFPYGLTQVSERQTAVSWAINGLMTVAGSLLSVMISMTMGFTVAMMIGAAVYGLLYIVHPKLVYK</sequence>
<feature type="transmembrane region" description="Helical" evidence="1">
    <location>
        <begin position="143"/>
        <end position="162"/>
    </location>
</feature>
<feature type="transmembrane region" description="Helical" evidence="1">
    <location>
        <begin position="87"/>
        <end position="107"/>
    </location>
</feature>
<feature type="transmembrane region" description="Helical" evidence="1">
    <location>
        <begin position="637"/>
        <end position="660"/>
    </location>
</feature>
<evidence type="ECO:0000313" key="2">
    <source>
        <dbReference type="EMBL" id="MFC5988613.1"/>
    </source>
</evidence>
<feature type="transmembrane region" description="Helical" evidence="1">
    <location>
        <begin position="576"/>
        <end position="601"/>
    </location>
</feature>
<feature type="transmembrane region" description="Helical" evidence="1">
    <location>
        <begin position="171"/>
        <end position="189"/>
    </location>
</feature>
<dbReference type="EMBL" id="JBHSQV010000183">
    <property type="protein sequence ID" value="MFC5988613.1"/>
    <property type="molecule type" value="Genomic_DNA"/>
</dbReference>
<feature type="transmembrane region" description="Helical" evidence="1">
    <location>
        <begin position="119"/>
        <end position="137"/>
    </location>
</feature>
<keyword evidence="1" id="KW-1133">Transmembrane helix</keyword>
<feature type="transmembrane region" description="Helical" evidence="1">
    <location>
        <begin position="698"/>
        <end position="715"/>
    </location>
</feature>
<keyword evidence="1" id="KW-0812">Transmembrane</keyword>
<feature type="transmembrane region" description="Helical" evidence="1">
    <location>
        <begin position="608"/>
        <end position="625"/>
    </location>
</feature>
<dbReference type="SUPFAM" id="SSF53335">
    <property type="entry name" value="S-adenosyl-L-methionine-dependent methyltransferases"/>
    <property type="match status" value="1"/>
</dbReference>
<proteinExistence type="predicted"/>
<dbReference type="Proteomes" id="UP001596250">
    <property type="component" value="Unassembled WGS sequence"/>
</dbReference>